<name>A0A9P8P9N0_9ASCO</name>
<dbReference type="RefSeq" id="XP_046062366.1">
    <property type="nucleotide sequence ID" value="XM_046202496.1"/>
</dbReference>
<sequence length="517" mass="58607">MTISISKVAIIGAGAGGLVTLNEFLHTSKSGRSTITKDQERHELPEEPAFEEVVVFEQNDTIGGVWNYTETADEGFPETVKEYYSPLGIRPPRSPPTDLENTSNAKPVEVKAKKTYQWNTSGVYENLYTNVPIETMRFSSGAHVKSGIGCNVNPFVMHHHVLDYLKEFAETNDLKKYIRFRSSIEQMYKEEKTGKWVLTVVQTVDGVERWYQEKFDAVVVAVGKFNIPFFAEIDGLPNYAIKHKNVKHAKSYRKSKDYKDKRILIVGAHVSAIDMLQYLVSQCKEIHVSLNSPSIEEFNPTNDPAKAWIWSVLTDPAFGVHVHPKIHHFADDHIEFFDGEKDNFDEVILATGYHTYYPFLNVPQNEGKEYVKISPVSDKDPHTQQSIVNNLYLYTFAIGDPTVCHIGLPRTPLFFLLSEVSAIAIAGVWSKAKSLPSQEQQRQWVKDFETAKIAGAPVILGDQSLELYNTIHSLGPKDRYNFFDHHSNVDFLAIKQLQKSFFYKVIRGEIKLPAAAE</sequence>
<keyword evidence="4" id="KW-0560">Oxidoreductase</keyword>
<comment type="similarity">
    <text evidence="1">Belongs to the FMO family.</text>
</comment>
<dbReference type="SUPFAM" id="SSF51905">
    <property type="entry name" value="FAD/NAD(P)-binding domain"/>
    <property type="match status" value="2"/>
</dbReference>
<dbReference type="GO" id="GO:0004499">
    <property type="term" value="F:N,N-dimethylaniline monooxygenase activity"/>
    <property type="evidence" value="ECO:0007669"/>
    <property type="project" value="InterPro"/>
</dbReference>
<keyword evidence="2" id="KW-0285">Flavoprotein</keyword>
<reference evidence="5" key="1">
    <citation type="journal article" date="2021" name="Open Biol.">
        <title>Shared evolutionary footprints suggest mitochondrial oxidative damage underlies multiple complex I losses in fungi.</title>
        <authorList>
            <person name="Schikora-Tamarit M.A."/>
            <person name="Marcet-Houben M."/>
            <person name="Nosek J."/>
            <person name="Gabaldon T."/>
        </authorList>
    </citation>
    <scope>NUCLEOTIDE SEQUENCE</scope>
    <source>
        <strain evidence="5">CBS6075</strain>
    </source>
</reference>
<dbReference type="Pfam" id="PF00743">
    <property type="entry name" value="FMO-like"/>
    <property type="match status" value="1"/>
</dbReference>
<comment type="caution">
    <text evidence="5">The sequence shown here is derived from an EMBL/GenBank/DDBJ whole genome shotgun (WGS) entry which is preliminary data.</text>
</comment>
<evidence type="ECO:0000256" key="2">
    <source>
        <dbReference type="ARBA" id="ARBA00022630"/>
    </source>
</evidence>
<protein>
    <recommendedName>
        <fullName evidence="7">Flavin-containing monooxygenase</fullName>
    </recommendedName>
</protein>
<evidence type="ECO:0000256" key="3">
    <source>
        <dbReference type="ARBA" id="ARBA00022827"/>
    </source>
</evidence>
<keyword evidence="6" id="KW-1185">Reference proteome</keyword>
<evidence type="ECO:0000313" key="6">
    <source>
        <dbReference type="Proteomes" id="UP000769157"/>
    </source>
</evidence>
<dbReference type="GO" id="GO:0050660">
    <property type="term" value="F:flavin adenine dinucleotide binding"/>
    <property type="evidence" value="ECO:0007669"/>
    <property type="project" value="InterPro"/>
</dbReference>
<organism evidence="5 6">
    <name type="scientific">Ogataea philodendri</name>
    <dbReference type="NCBI Taxonomy" id="1378263"/>
    <lineage>
        <taxon>Eukaryota</taxon>
        <taxon>Fungi</taxon>
        <taxon>Dikarya</taxon>
        <taxon>Ascomycota</taxon>
        <taxon>Saccharomycotina</taxon>
        <taxon>Pichiomycetes</taxon>
        <taxon>Pichiales</taxon>
        <taxon>Pichiaceae</taxon>
        <taxon>Ogataea</taxon>
    </lineage>
</organism>
<dbReference type="InterPro" id="IPR020946">
    <property type="entry name" value="Flavin_mOase-like"/>
</dbReference>
<dbReference type="GO" id="GO:0050661">
    <property type="term" value="F:NADP binding"/>
    <property type="evidence" value="ECO:0007669"/>
    <property type="project" value="InterPro"/>
</dbReference>
<dbReference type="GeneID" id="70233673"/>
<evidence type="ECO:0000256" key="1">
    <source>
        <dbReference type="ARBA" id="ARBA00009183"/>
    </source>
</evidence>
<accession>A0A9P8P9N0</accession>
<dbReference type="AlphaFoldDB" id="A0A9P8P9N0"/>
<dbReference type="PANTHER" id="PTHR23023">
    <property type="entry name" value="DIMETHYLANILINE MONOOXYGENASE"/>
    <property type="match status" value="1"/>
</dbReference>
<proteinExistence type="inferred from homology"/>
<dbReference type="EMBL" id="JAEUBE010000158">
    <property type="protein sequence ID" value="KAH3667952.1"/>
    <property type="molecule type" value="Genomic_DNA"/>
</dbReference>
<reference evidence="5" key="2">
    <citation type="submission" date="2021-01" db="EMBL/GenBank/DDBJ databases">
        <authorList>
            <person name="Schikora-Tamarit M.A."/>
        </authorList>
    </citation>
    <scope>NUCLEOTIDE SEQUENCE</scope>
    <source>
        <strain evidence="5">CBS6075</strain>
    </source>
</reference>
<dbReference type="InterPro" id="IPR050346">
    <property type="entry name" value="FMO-like"/>
</dbReference>
<keyword evidence="3" id="KW-0274">FAD</keyword>
<gene>
    <name evidence="5" type="ORF">OGAPHI_001706</name>
</gene>
<dbReference type="InterPro" id="IPR036188">
    <property type="entry name" value="FAD/NAD-bd_sf"/>
</dbReference>
<dbReference type="OrthoDB" id="66881at2759"/>
<evidence type="ECO:0000256" key="4">
    <source>
        <dbReference type="ARBA" id="ARBA00023002"/>
    </source>
</evidence>
<evidence type="ECO:0000313" key="5">
    <source>
        <dbReference type="EMBL" id="KAH3667952.1"/>
    </source>
</evidence>
<dbReference type="Gene3D" id="3.50.50.60">
    <property type="entry name" value="FAD/NAD(P)-binding domain"/>
    <property type="match status" value="2"/>
</dbReference>
<dbReference type="Proteomes" id="UP000769157">
    <property type="component" value="Unassembled WGS sequence"/>
</dbReference>
<evidence type="ECO:0008006" key="7">
    <source>
        <dbReference type="Google" id="ProtNLM"/>
    </source>
</evidence>